<reference evidence="4" key="2">
    <citation type="journal article" date="2022" name="Microbiol. Resour. Announc.">
        <title>Metagenome Sequencing to Explore Phylogenomics of Terrestrial Cyanobacteria.</title>
        <authorList>
            <person name="Ward R.D."/>
            <person name="Stajich J.E."/>
            <person name="Johansen J.R."/>
            <person name="Huntemann M."/>
            <person name="Clum A."/>
            <person name="Foster B."/>
            <person name="Foster B."/>
            <person name="Roux S."/>
            <person name="Palaniappan K."/>
            <person name="Varghese N."/>
            <person name="Mukherjee S."/>
            <person name="Reddy T.B.K."/>
            <person name="Daum C."/>
            <person name="Copeland A."/>
            <person name="Chen I.A."/>
            <person name="Ivanova N.N."/>
            <person name="Kyrpides N.C."/>
            <person name="Shapiro N."/>
            <person name="Eloe-Fadrosh E.A."/>
            <person name="Pietrasiak N."/>
        </authorList>
    </citation>
    <scope>NUCLEOTIDE SEQUENCE</scope>
    <source>
        <strain evidence="4">GSE-NOS-MK-12-04C</strain>
    </source>
</reference>
<dbReference type="Proteomes" id="UP000729701">
    <property type="component" value="Unassembled WGS sequence"/>
</dbReference>
<evidence type="ECO:0000256" key="1">
    <source>
        <dbReference type="ARBA" id="ARBA00022516"/>
    </source>
</evidence>
<dbReference type="AlphaFoldDB" id="A0A951QS56"/>
<name>A0A951QS56_9CYAN</name>
<comment type="caution">
    <text evidence="4">The sequence shown here is derived from an EMBL/GenBank/DDBJ whole genome shotgun (WGS) entry which is preliminary data.</text>
</comment>
<dbReference type="Pfam" id="PF04336">
    <property type="entry name" value="ACP_PD"/>
    <property type="match status" value="1"/>
</dbReference>
<keyword evidence="2" id="KW-0378">Hydrolase</keyword>
<dbReference type="GO" id="GO:0006633">
    <property type="term" value="P:fatty acid biosynthetic process"/>
    <property type="evidence" value="ECO:0007669"/>
    <property type="project" value="InterPro"/>
</dbReference>
<evidence type="ECO:0000256" key="2">
    <source>
        <dbReference type="ARBA" id="ARBA00022801"/>
    </source>
</evidence>
<dbReference type="PANTHER" id="PTHR38764">
    <property type="entry name" value="ACYL CARRIER PROTEIN PHOSPHODIESTERASE"/>
    <property type="match status" value="1"/>
</dbReference>
<keyword evidence="3" id="KW-0443">Lipid metabolism</keyword>
<dbReference type="EMBL" id="JAHHGZ010000024">
    <property type="protein sequence ID" value="MBW4669805.1"/>
    <property type="molecule type" value="Genomic_DNA"/>
</dbReference>
<proteinExistence type="predicted"/>
<evidence type="ECO:0000313" key="5">
    <source>
        <dbReference type="Proteomes" id="UP000729701"/>
    </source>
</evidence>
<gene>
    <name evidence="4" type="ORF">KME60_20930</name>
</gene>
<reference evidence="4" key="1">
    <citation type="submission" date="2021-05" db="EMBL/GenBank/DDBJ databases">
        <authorList>
            <person name="Pietrasiak N."/>
            <person name="Ward R."/>
            <person name="Stajich J.E."/>
            <person name="Kurbessoian T."/>
        </authorList>
    </citation>
    <scope>NUCLEOTIDE SEQUENCE</scope>
    <source>
        <strain evidence="4">GSE-NOS-MK-12-04C</strain>
    </source>
</reference>
<evidence type="ECO:0000256" key="3">
    <source>
        <dbReference type="ARBA" id="ARBA00023098"/>
    </source>
</evidence>
<sequence>MNWLAHLFLSEPNVECRLGNILADVVKGSARQELNYAIQRGIKCHQIIDVFTDSHSIVRRSKQLISSDYRHMKGVLVDVFYDHFLAKNWFKYSDIPLEQFIKQIYESFQAYPGNLPPIFREIIVRIASEDWLGAYRNITGVENALSRISKKLSVRRNRSFMLERAVSELIIYYDEFDTDFQEFFPELLQYVRDWSLT</sequence>
<dbReference type="PANTHER" id="PTHR38764:SF1">
    <property type="entry name" value="ACYL CARRIER PROTEIN PHOSPHODIESTERASE"/>
    <property type="match status" value="1"/>
</dbReference>
<organism evidence="4 5">
    <name type="scientific">Cyanomargarita calcarea GSE-NOS-MK-12-04C</name>
    <dbReference type="NCBI Taxonomy" id="2839659"/>
    <lineage>
        <taxon>Bacteria</taxon>
        <taxon>Bacillati</taxon>
        <taxon>Cyanobacteriota</taxon>
        <taxon>Cyanophyceae</taxon>
        <taxon>Nostocales</taxon>
        <taxon>Cyanomargaritaceae</taxon>
        <taxon>Cyanomargarita</taxon>
    </lineage>
</organism>
<evidence type="ECO:0000313" key="4">
    <source>
        <dbReference type="EMBL" id="MBW4669805.1"/>
    </source>
</evidence>
<protein>
    <submittedName>
        <fullName evidence="4">DUF479 domain-containing protein</fullName>
    </submittedName>
</protein>
<dbReference type="PIRSF" id="PIRSF011489">
    <property type="entry name" value="DUF479"/>
    <property type="match status" value="1"/>
</dbReference>
<keyword evidence="1" id="KW-0444">Lipid biosynthesis</keyword>
<accession>A0A951QS56</accession>
<dbReference type="GO" id="GO:0008770">
    <property type="term" value="F:[acyl-carrier-protein] phosphodiesterase activity"/>
    <property type="evidence" value="ECO:0007669"/>
    <property type="project" value="InterPro"/>
</dbReference>
<dbReference type="InterPro" id="IPR007431">
    <property type="entry name" value="ACP_PD"/>
</dbReference>